<evidence type="ECO:0000313" key="2">
    <source>
        <dbReference type="Proteomes" id="UP001633002"/>
    </source>
</evidence>
<dbReference type="AlphaFoldDB" id="A0ABD3HTJ8"/>
<sequence length="553" mass="60937">MVGRSFCLLRFASHHCFLVAKINDWGDTELVCVFTASLIDVFGAQEVETSERPLNQCSCLQHLPVLTNEVFKTERVRRAFPSELQGEVVFANQLLEFLISGILRPLGRPGVEDDSLSREALTFRIFQDSSHSEKIRIVTSAGELLAFLCIGVGNLDFLRQSIYLILRYCTMDSWWLLSAISSFARVCGRQLFASRPGDISGQAVTVVISELLKDAEGADDLEEDVSAVSTSTSLEDASQEMQEKYSEDRHRVKKVASTDIFSNHLQFLRSSVGKFEDNLNFETVLPEMFEAFFRVTSPDVSEILSGPEYSSSGPASTGRSYRTVEDHTAESAGAACVGKVDGPASQICGKIKPEDIHKYCWQCSYSRKNFQGSHFVGSTYILNRGDSITARQLKFHEITHALELVAFHLGWEWTYNDLLVEHLSKRVCPGAPEMAVSFVAESLGILGRLGIEADGTELPGVREVRGILHAILESGVREAGQDRGVNRFSFLTQVAAAESLLSLCKGVRKVGDGCLTGLRATSCSILAWFQALDPGLVMSLPSSIRNEISSFVV</sequence>
<keyword evidence="2" id="KW-1185">Reference proteome</keyword>
<dbReference type="Proteomes" id="UP001633002">
    <property type="component" value="Unassembled WGS sequence"/>
</dbReference>
<dbReference type="PANTHER" id="PTHR35480">
    <property type="entry name" value="MATERNAL EFFECT EMBRYO ARREST 22"/>
    <property type="match status" value="1"/>
</dbReference>
<protein>
    <submittedName>
        <fullName evidence="1">Uncharacterized protein</fullName>
    </submittedName>
</protein>
<comment type="caution">
    <text evidence="1">The sequence shown here is derived from an EMBL/GenBank/DDBJ whole genome shotgun (WGS) entry which is preliminary data.</text>
</comment>
<organism evidence="1 2">
    <name type="scientific">Riccia sorocarpa</name>
    <dbReference type="NCBI Taxonomy" id="122646"/>
    <lineage>
        <taxon>Eukaryota</taxon>
        <taxon>Viridiplantae</taxon>
        <taxon>Streptophyta</taxon>
        <taxon>Embryophyta</taxon>
        <taxon>Marchantiophyta</taxon>
        <taxon>Marchantiopsida</taxon>
        <taxon>Marchantiidae</taxon>
        <taxon>Marchantiales</taxon>
        <taxon>Ricciaceae</taxon>
        <taxon>Riccia</taxon>
    </lineage>
</organism>
<gene>
    <name evidence="1" type="ORF">R1sor_007082</name>
</gene>
<evidence type="ECO:0000313" key="1">
    <source>
        <dbReference type="EMBL" id="KAL3693431.1"/>
    </source>
</evidence>
<proteinExistence type="predicted"/>
<dbReference type="PANTHER" id="PTHR35480:SF1">
    <property type="entry name" value="MATERNAL EFFECT EMBRYO ARREST 22"/>
    <property type="match status" value="1"/>
</dbReference>
<dbReference type="EMBL" id="JBJQOH010000003">
    <property type="protein sequence ID" value="KAL3693431.1"/>
    <property type="molecule type" value="Genomic_DNA"/>
</dbReference>
<reference evidence="1 2" key="1">
    <citation type="submission" date="2024-09" db="EMBL/GenBank/DDBJ databases">
        <title>Chromosome-scale assembly of Riccia sorocarpa.</title>
        <authorList>
            <person name="Paukszto L."/>
        </authorList>
    </citation>
    <scope>NUCLEOTIDE SEQUENCE [LARGE SCALE GENOMIC DNA]</scope>
    <source>
        <strain evidence="1">LP-2024</strain>
        <tissue evidence="1">Aerial parts of the thallus</tissue>
    </source>
</reference>
<accession>A0ABD3HTJ8</accession>
<name>A0ABD3HTJ8_9MARC</name>